<dbReference type="InParanoid" id="A0A1J7J6J4"/>
<dbReference type="AlphaFoldDB" id="A0A1J7J6J4"/>
<organism evidence="2 3">
    <name type="scientific">Coniochaeta ligniaria NRRL 30616</name>
    <dbReference type="NCBI Taxonomy" id="1408157"/>
    <lineage>
        <taxon>Eukaryota</taxon>
        <taxon>Fungi</taxon>
        <taxon>Dikarya</taxon>
        <taxon>Ascomycota</taxon>
        <taxon>Pezizomycotina</taxon>
        <taxon>Sordariomycetes</taxon>
        <taxon>Sordariomycetidae</taxon>
        <taxon>Coniochaetales</taxon>
        <taxon>Coniochaetaceae</taxon>
        <taxon>Coniochaeta</taxon>
    </lineage>
</organism>
<dbReference type="OrthoDB" id="5230585at2759"/>
<dbReference type="EMBL" id="KV875103">
    <property type="protein sequence ID" value="OIW24780.1"/>
    <property type="molecule type" value="Genomic_DNA"/>
</dbReference>
<evidence type="ECO:0000313" key="3">
    <source>
        <dbReference type="Proteomes" id="UP000182658"/>
    </source>
</evidence>
<protein>
    <recommendedName>
        <fullName evidence="1">SRR1-like domain-containing protein</fullName>
    </recommendedName>
</protein>
<proteinExistence type="predicted"/>
<keyword evidence="3" id="KW-1185">Reference proteome</keyword>
<dbReference type="Pfam" id="PF07985">
    <property type="entry name" value="SRR1"/>
    <property type="match status" value="1"/>
</dbReference>
<feature type="domain" description="SRR1-like" evidence="1">
    <location>
        <begin position="163"/>
        <end position="307"/>
    </location>
</feature>
<evidence type="ECO:0000259" key="1">
    <source>
        <dbReference type="Pfam" id="PF07985"/>
    </source>
</evidence>
<dbReference type="InterPro" id="IPR012942">
    <property type="entry name" value="SRR1-like"/>
</dbReference>
<dbReference type="Proteomes" id="UP000182658">
    <property type="component" value="Unassembled WGS sequence"/>
</dbReference>
<gene>
    <name evidence="2" type="ORF">CONLIGDRAFT_636900</name>
</gene>
<evidence type="ECO:0000313" key="2">
    <source>
        <dbReference type="EMBL" id="OIW24780.1"/>
    </source>
</evidence>
<name>A0A1J7J6J4_9PEZI</name>
<accession>A0A1J7J6J4</accession>
<dbReference type="PANTHER" id="PTHR42080:SF3">
    <property type="entry name" value="SRR1-LIKE DOMAIN-CONTAINING PROTEIN"/>
    <property type="match status" value="1"/>
</dbReference>
<reference evidence="2 3" key="1">
    <citation type="submission" date="2016-10" db="EMBL/GenBank/DDBJ databases">
        <title>Draft genome sequence of Coniochaeta ligniaria NRRL30616, a lignocellulolytic fungus for bioabatement of inhibitors in plant biomass hydrolysates.</title>
        <authorList>
            <consortium name="DOE Joint Genome Institute"/>
            <person name="Jimenez D.J."/>
            <person name="Hector R.E."/>
            <person name="Riley R."/>
            <person name="Sun H."/>
            <person name="Grigoriev I.V."/>
            <person name="Van Elsas J.D."/>
            <person name="Nichols N.N."/>
        </authorList>
    </citation>
    <scope>NUCLEOTIDE SEQUENCE [LARGE SCALE GENOMIC DNA]</scope>
    <source>
        <strain evidence="2 3">NRRL 30616</strain>
    </source>
</reference>
<dbReference type="PANTHER" id="PTHR42080">
    <property type="entry name" value="SRR1 DOMAIN-CONTAINING PROTEIN"/>
    <property type="match status" value="1"/>
</dbReference>
<sequence>MPQLTQKEGEEARVLEPTMLDYGCTPWRRSSQRAADSYDQGIKLWRREDLADIEQQLAQSRTAEKFTVRRTDGTVIHIKNPMFGVLKPIWKPYVKFQEYWHQVRTTPDGPPETYQCTYLVDWTNETVHNYEGPLEGVRLLFENRQKQWNASATCKAFTSQLRQLLSQDVHTKKVTKVVCFGLGELNFKPPDWWRIQNNSKPKDEQEAETSVIEDALTHHAIALTMADVARSCVRTGDTGIVRLLTQDPMYSDETKNMLRELGFEVIGDHGAGGFAELDDESIVFSAFAKAPVKQIIADLARPALIICARSSSASVFSHARKPWGDPESPRTTGLWKRYRSCDFAVLPESVKLEGSLHQLVIHARNGD</sequence>